<reference evidence="15" key="1">
    <citation type="submission" date="2020-01" db="EMBL/GenBank/DDBJ databases">
        <authorList>
            <person name="Mishra B."/>
        </authorList>
    </citation>
    <scope>NUCLEOTIDE SEQUENCE [LARGE SCALE GENOMIC DNA]</scope>
</reference>
<proteinExistence type="inferred from homology"/>
<dbReference type="PROSITE" id="PS00344">
    <property type="entry name" value="GATA_ZN_FINGER_1"/>
    <property type="match status" value="1"/>
</dbReference>
<comment type="caution">
    <text evidence="15">The sequence shown here is derived from an EMBL/GenBank/DDBJ whole genome shotgun (WGS) entry which is preliminary data.</text>
</comment>
<evidence type="ECO:0000256" key="7">
    <source>
        <dbReference type="ARBA" id="ARBA00023125"/>
    </source>
</evidence>
<evidence type="ECO:0000313" key="16">
    <source>
        <dbReference type="Proteomes" id="UP000467841"/>
    </source>
</evidence>
<dbReference type="GO" id="GO:0043565">
    <property type="term" value="F:sequence-specific DNA binding"/>
    <property type="evidence" value="ECO:0007669"/>
    <property type="project" value="InterPro"/>
</dbReference>
<keyword evidence="3" id="KW-0479">Metal-binding</keyword>
<dbReference type="PANTHER" id="PTHR45658">
    <property type="entry name" value="GATA TRANSCRIPTION FACTOR"/>
    <property type="match status" value="1"/>
</dbReference>
<evidence type="ECO:0000256" key="3">
    <source>
        <dbReference type="ARBA" id="ARBA00022723"/>
    </source>
</evidence>
<keyword evidence="10" id="KW-0539">Nucleus</keyword>
<protein>
    <recommendedName>
        <fullName evidence="14">GATA-type domain-containing protein</fullName>
    </recommendedName>
</protein>
<keyword evidence="8" id="KW-0010">Activator</keyword>
<keyword evidence="6" id="KW-0805">Transcription regulation</keyword>
<sequence length="210" mass="23942">MAHKDVVVHEEEDLGAAMQKLEIPFKELEQNSIDDDLTDGLRDIIEDPNLLLEEDGGEFEEEPSKSLYIDDTTNDLKNSLNSPTVVTTRVKTSLAPRRPRNKRGRRKRRSFKSADDLLDSEVDVTDQKSCLHCGTRNTPLWREGPKGAGTLCNACGMRYRTGRLLPEYRPASSPDFKPNVHSNFHRKVMEIRRERNSPPPNNFGVEGFRH</sequence>
<evidence type="ECO:0000256" key="1">
    <source>
        <dbReference type="ARBA" id="ARBA00004123"/>
    </source>
</evidence>
<organism evidence="15 16">
    <name type="scientific">Microthlaspi erraticum</name>
    <dbReference type="NCBI Taxonomy" id="1685480"/>
    <lineage>
        <taxon>Eukaryota</taxon>
        <taxon>Viridiplantae</taxon>
        <taxon>Streptophyta</taxon>
        <taxon>Embryophyta</taxon>
        <taxon>Tracheophyta</taxon>
        <taxon>Spermatophyta</taxon>
        <taxon>Magnoliopsida</taxon>
        <taxon>eudicotyledons</taxon>
        <taxon>Gunneridae</taxon>
        <taxon>Pentapetalae</taxon>
        <taxon>rosids</taxon>
        <taxon>malvids</taxon>
        <taxon>Brassicales</taxon>
        <taxon>Brassicaceae</taxon>
        <taxon>Coluteocarpeae</taxon>
        <taxon>Microthlaspi</taxon>
    </lineage>
</organism>
<gene>
    <name evidence="15" type="ORF">MERR_LOCUS18204</name>
</gene>
<evidence type="ECO:0000256" key="13">
    <source>
        <dbReference type="SAM" id="MobiDB-lite"/>
    </source>
</evidence>
<dbReference type="SUPFAM" id="SSF57716">
    <property type="entry name" value="Glucocorticoid receptor-like (DNA-binding domain)"/>
    <property type="match status" value="1"/>
</dbReference>
<evidence type="ECO:0000256" key="9">
    <source>
        <dbReference type="ARBA" id="ARBA00023163"/>
    </source>
</evidence>
<keyword evidence="9" id="KW-0804">Transcription</keyword>
<comment type="function">
    <text evidence="11">Transcriptional activator that specifically binds 5'-GATA-3' or 5'-GAT-3' motifs within gene promoters. May be involved in the regulation of some light-responsive genes.</text>
</comment>
<evidence type="ECO:0000256" key="2">
    <source>
        <dbReference type="ARBA" id="ARBA00005694"/>
    </source>
</evidence>
<dbReference type="PROSITE" id="PS50114">
    <property type="entry name" value="GATA_ZN_FINGER_2"/>
    <property type="match status" value="1"/>
</dbReference>
<dbReference type="InterPro" id="IPR000679">
    <property type="entry name" value="Znf_GATA"/>
</dbReference>
<dbReference type="GO" id="GO:0005634">
    <property type="term" value="C:nucleus"/>
    <property type="evidence" value="ECO:0007669"/>
    <property type="project" value="UniProtKB-SubCell"/>
</dbReference>
<dbReference type="CDD" id="cd00202">
    <property type="entry name" value="ZnF_GATA"/>
    <property type="match status" value="1"/>
</dbReference>
<keyword evidence="5" id="KW-0862">Zinc</keyword>
<dbReference type="Proteomes" id="UP000467841">
    <property type="component" value="Unassembled WGS sequence"/>
</dbReference>
<dbReference type="GO" id="GO:0030154">
    <property type="term" value="P:cell differentiation"/>
    <property type="evidence" value="ECO:0007669"/>
    <property type="project" value="TreeGrafter"/>
</dbReference>
<dbReference type="Pfam" id="PF00320">
    <property type="entry name" value="GATA"/>
    <property type="match status" value="1"/>
</dbReference>
<dbReference type="InterPro" id="IPR051140">
    <property type="entry name" value="GATA_TF"/>
</dbReference>
<dbReference type="GO" id="GO:0008270">
    <property type="term" value="F:zinc ion binding"/>
    <property type="evidence" value="ECO:0007669"/>
    <property type="project" value="UniProtKB-KW"/>
</dbReference>
<evidence type="ECO:0000256" key="12">
    <source>
        <dbReference type="PROSITE-ProRule" id="PRU00094"/>
    </source>
</evidence>
<comment type="subcellular location">
    <subcellularLocation>
        <location evidence="1">Nucleus</location>
    </subcellularLocation>
</comment>
<dbReference type="Gene3D" id="3.30.50.10">
    <property type="entry name" value="Erythroid Transcription Factor GATA-1, subunit A"/>
    <property type="match status" value="1"/>
</dbReference>
<dbReference type="SMART" id="SM00401">
    <property type="entry name" value="ZnF_GATA"/>
    <property type="match status" value="1"/>
</dbReference>
<dbReference type="InterPro" id="IPR013088">
    <property type="entry name" value="Znf_NHR/GATA"/>
</dbReference>
<feature type="compositionally biased region" description="Basic residues" evidence="13">
    <location>
        <begin position="97"/>
        <end position="111"/>
    </location>
</feature>
<name>A0A6D2ITK4_9BRAS</name>
<evidence type="ECO:0000313" key="15">
    <source>
        <dbReference type="EMBL" id="CAA7030969.1"/>
    </source>
</evidence>
<accession>A0A6D2ITK4</accession>
<evidence type="ECO:0000256" key="11">
    <source>
        <dbReference type="ARBA" id="ARBA00055020"/>
    </source>
</evidence>
<dbReference type="OrthoDB" id="2162994at2759"/>
<feature type="region of interest" description="Disordered" evidence="13">
    <location>
        <begin position="56"/>
        <end position="113"/>
    </location>
</feature>
<keyword evidence="4 12" id="KW-0863">Zinc-finger</keyword>
<evidence type="ECO:0000256" key="6">
    <source>
        <dbReference type="ARBA" id="ARBA00023015"/>
    </source>
</evidence>
<feature type="domain" description="GATA-type" evidence="14">
    <location>
        <begin position="124"/>
        <end position="160"/>
    </location>
</feature>
<dbReference type="FunFam" id="3.30.50.10:FF:000025">
    <property type="entry name" value="GATA transcription factor"/>
    <property type="match status" value="1"/>
</dbReference>
<keyword evidence="7" id="KW-0238">DNA-binding</keyword>
<feature type="compositionally biased region" description="Polar residues" evidence="13">
    <location>
        <begin position="75"/>
        <end position="91"/>
    </location>
</feature>
<evidence type="ECO:0000259" key="14">
    <source>
        <dbReference type="PROSITE" id="PS50114"/>
    </source>
</evidence>
<dbReference type="PANTHER" id="PTHR45658:SF18">
    <property type="entry name" value="PROTEIN GAT2"/>
    <property type="match status" value="1"/>
</dbReference>
<evidence type="ECO:0000256" key="10">
    <source>
        <dbReference type="ARBA" id="ARBA00023242"/>
    </source>
</evidence>
<comment type="similarity">
    <text evidence="2">Belongs to the type IV zinc-finger family. Class A subfamily.</text>
</comment>
<dbReference type="GO" id="GO:0006355">
    <property type="term" value="P:regulation of DNA-templated transcription"/>
    <property type="evidence" value="ECO:0007669"/>
    <property type="project" value="InterPro"/>
</dbReference>
<dbReference type="EMBL" id="CACVBM020001100">
    <property type="protein sequence ID" value="CAA7030969.1"/>
    <property type="molecule type" value="Genomic_DNA"/>
</dbReference>
<dbReference type="AlphaFoldDB" id="A0A6D2ITK4"/>
<evidence type="ECO:0000256" key="4">
    <source>
        <dbReference type="ARBA" id="ARBA00022771"/>
    </source>
</evidence>
<evidence type="ECO:0000256" key="5">
    <source>
        <dbReference type="ARBA" id="ARBA00022833"/>
    </source>
</evidence>
<keyword evidence="16" id="KW-1185">Reference proteome</keyword>
<evidence type="ECO:0000256" key="8">
    <source>
        <dbReference type="ARBA" id="ARBA00023159"/>
    </source>
</evidence>